<dbReference type="InterPro" id="IPR050494">
    <property type="entry name" value="Ser_Thr_dual-spec_kinase"/>
</dbReference>
<organism evidence="9 10">
    <name type="scientific">Decorospora gaudefroyi</name>
    <dbReference type="NCBI Taxonomy" id="184978"/>
    <lineage>
        <taxon>Eukaryota</taxon>
        <taxon>Fungi</taxon>
        <taxon>Dikarya</taxon>
        <taxon>Ascomycota</taxon>
        <taxon>Pezizomycotina</taxon>
        <taxon>Dothideomycetes</taxon>
        <taxon>Pleosporomycetidae</taxon>
        <taxon>Pleosporales</taxon>
        <taxon>Pleosporineae</taxon>
        <taxon>Pleosporaceae</taxon>
        <taxon>Decorospora</taxon>
    </lineage>
</organism>
<name>A0A6A5KDG1_9PLEO</name>
<feature type="compositionally biased region" description="Low complexity" evidence="7">
    <location>
        <begin position="19"/>
        <end position="32"/>
    </location>
</feature>
<dbReference type="PANTHER" id="PTHR24058">
    <property type="entry name" value="DUAL SPECIFICITY PROTEIN KINASE"/>
    <property type="match status" value="1"/>
</dbReference>
<feature type="domain" description="Protein kinase" evidence="8">
    <location>
        <begin position="1098"/>
        <end position="1394"/>
    </location>
</feature>
<protein>
    <recommendedName>
        <fullName evidence="8">Protein kinase domain-containing protein</fullName>
    </recommendedName>
</protein>
<feature type="compositionally biased region" description="Polar residues" evidence="7">
    <location>
        <begin position="1471"/>
        <end position="1480"/>
    </location>
</feature>
<feature type="region of interest" description="Disordered" evidence="7">
    <location>
        <begin position="1396"/>
        <end position="1526"/>
    </location>
</feature>
<dbReference type="PROSITE" id="PS00108">
    <property type="entry name" value="PROTEIN_KINASE_ST"/>
    <property type="match status" value="1"/>
</dbReference>
<dbReference type="OrthoDB" id="9332038at2759"/>
<dbReference type="GO" id="GO:0004674">
    <property type="term" value="F:protein serine/threonine kinase activity"/>
    <property type="evidence" value="ECO:0007669"/>
    <property type="project" value="UniProtKB-KW"/>
</dbReference>
<feature type="compositionally biased region" description="Polar residues" evidence="7">
    <location>
        <begin position="43"/>
        <end position="59"/>
    </location>
</feature>
<feature type="compositionally biased region" description="Polar residues" evidence="7">
    <location>
        <begin position="1"/>
        <end position="18"/>
    </location>
</feature>
<dbReference type="InterPro" id="IPR008271">
    <property type="entry name" value="Ser/Thr_kinase_AS"/>
</dbReference>
<keyword evidence="4" id="KW-0547">Nucleotide-binding</keyword>
<feature type="compositionally biased region" description="Low complexity" evidence="7">
    <location>
        <begin position="500"/>
        <end position="520"/>
    </location>
</feature>
<dbReference type="EMBL" id="ML975319">
    <property type="protein sequence ID" value="KAF1833417.1"/>
    <property type="molecule type" value="Genomic_DNA"/>
</dbReference>
<dbReference type="PANTHER" id="PTHR24058:SF22">
    <property type="entry name" value="DUAL SPECIFICITY TYROSINE-PHOSPHORYLATION-REGULATED KINASE 4"/>
    <property type="match status" value="1"/>
</dbReference>
<feature type="compositionally biased region" description="Low complexity" evidence="7">
    <location>
        <begin position="239"/>
        <end position="257"/>
    </location>
</feature>
<feature type="compositionally biased region" description="Polar residues" evidence="7">
    <location>
        <begin position="222"/>
        <end position="237"/>
    </location>
</feature>
<keyword evidence="5" id="KW-0418">Kinase</keyword>
<feature type="compositionally biased region" description="Polar residues" evidence="7">
    <location>
        <begin position="115"/>
        <end position="132"/>
    </location>
</feature>
<dbReference type="Proteomes" id="UP000800040">
    <property type="component" value="Unassembled WGS sequence"/>
</dbReference>
<accession>A0A6A5KDG1</accession>
<dbReference type="CDD" id="cd14210">
    <property type="entry name" value="PKc_DYRK"/>
    <property type="match status" value="1"/>
</dbReference>
<keyword evidence="2" id="KW-0723">Serine/threonine-protein kinase</keyword>
<feature type="compositionally biased region" description="Low complexity" evidence="7">
    <location>
        <begin position="1514"/>
        <end position="1526"/>
    </location>
</feature>
<evidence type="ECO:0000256" key="2">
    <source>
        <dbReference type="ARBA" id="ARBA00022527"/>
    </source>
</evidence>
<evidence type="ECO:0000313" key="9">
    <source>
        <dbReference type="EMBL" id="KAF1833417.1"/>
    </source>
</evidence>
<gene>
    <name evidence="9" type="ORF">BDW02DRAFT_631269</name>
</gene>
<evidence type="ECO:0000256" key="1">
    <source>
        <dbReference type="ARBA" id="ARBA00008867"/>
    </source>
</evidence>
<feature type="compositionally biased region" description="Polar residues" evidence="7">
    <location>
        <begin position="371"/>
        <end position="385"/>
    </location>
</feature>
<evidence type="ECO:0000256" key="4">
    <source>
        <dbReference type="ARBA" id="ARBA00022741"/>
    </source>
</evidence>
<feature type="region of interest" description="Disordered" evidence="7">
    <location>
        <begin position="191"/>
        <end position="653"/>
    </location>
</feature>
<dbReference type="PROSITE" id="PS50011">
    <property type="entry name" value="PROTEIN_KINASE_DOM"/>
    <property type="match status" value="1"/>
</dbReference>
<evidence type="ECO:0000256" key="5">
    <source>
        <dbReference type="ARBA" id="ARBA00022777"/>
    </source>
</evidence>
<feature type="compositionally biased region" description="Polar residues" evidence="7">
    <location>
        <begin position="753"/>
        <end position="769"/>
    </location>
</feature>
<evidence type="ECO:0000313" key="10">
    <source>
        <dbReference type="Proteomes" id="UP000800040"/>
    </source>
</evidence>
<feature type="compositionally biased region" description="Polar residues" evidence="7">
    <location>
        <begin position="948"/>
        <end position="965"/>
    </location>
</feature>
<dbReference type="InterPro" id="IPR000719">
    <property type="entry name" value="Prot_kinase_dom"/>
</dbReference>
<dbReference type="GO" id="GO:0005737">
    <property type="term" value="C:cytoplasm"/>
    <property type="evidence" value="ECO:0007669"/>
    <property type="project" value="TreeGrafter"/>
</dbReference>
<dbReference type="Gene3D" id="3.30.200.20">
    <property type="entry name" value="Phosphorylase Kinase, domain 1"/>
    <property type="match status" value="1"/>
</dbReference>
<feature type="compositionally biased region" description="Polar residues" evidence="7">
    <location>
        <begin position="155"/>
        <end position="164"/>
    </location>
</feature>
<dbReference type="Gene3D" id="1.10.510.10">
    <property type="entry name" value="Transferase(Phosphotransferase) domain 1"/>
    <property type="match status" value="1"/>
</dbReference>
<keyword evidence="3" id="KW-0808">Transferase</keyword>
<proteinExistence type="inferred from homology"/>
<feature type="compositionally biased region" description="Pro residues" evidence="7">
    <location>
        <begin position="447"/>
        <end position="460"/>
    </location>
</feature>
<dbReference type="GO" id="GO:0005856">
    <property type="term" value="C:cytoskeleton"/>
    <property type="evidence" value="ECO:0007669"/>
    <property type="project" value="TreeGrafter"/>
</dbReference>
<evidence type="ECO:0000256" key="3">
    <source>
        <dbReference type="ARBA" id="ARBA00022679"/>
    </source>
</evidence>
<dbReference type="InterPro" id="IPR011009">
    <property type="entry name" value="Kinase-like_dom_sf"/>
</dbReference>
<dbReference type="GO" id="GO:0005524">
    <property type="term" value="F:ATP binding"/>
    <property type="evidence" value="ECO:0007669"/>
    <property type="project" value="UniProtKB-KW"/>
</dbReference>
<keyword evidence="6" id="KW-0067">ATP-binding</keyword>
<feature type="region of interest" description="Disordered" evidence="7">
    <location>
        <begin position="672"/>
        <end position="703"/>
    </location>
</feature>
<dbReference type="Pfam" id="PF00069">
    <property type="entry name" value="Pkinase"/>
    <property type="match status" value="1"/>
</dbReference>
<dbReference type="SUPFAM" id="SSF56112">
    <property type="entry name" value="Protein kinase-like (PK-like)"/>
    <property type="match status" value="1"/>
</dbReference>
<evidence type="ECO:0000256" key="6">
    <source>
        <dbReference type="ARBA" id="ARBA00022840"/>
    </source>
</evidence>
<feature type="region of interest" description="Disordered" evidence="7">
    <location>
        <begin position="734"/>
        <end position="966"/>
    </location>
</feature>
<feature type="region of interest" description="Disordered" evidence="7">
    <location>
        <begin position="1"/>
        <end position="165"/>
    </location>
</feature>
<evidence type="ECO:0000256" key="7">
    <source>
        <dbReference type="SAM" id="MobiDB-lite"/>
    </source>
</evidence>
<feature type="compositionally biased region" description="Polar residues" evidence="7">
    <location>
        <begin position="199"/>
        <end position="212"/>
    </location>
</feature>
<feature type="compositionally biased region" description="Polar residues" evidence="7">
    <location>
        <begin position="889"/>
        <end position="903"/>
    </location>
</feature>
<evidence type="ECO:0000259" key="8">
    <source>
        <dbReference type="PROSITE" id="PS50011"/>
    </source>
</evidence>
<feature type="compositionally biased region" description="Polar residues" evidence="7">
    <location>
        <begin position="1440"/>
        <end position="1460"/>
    </location>
</feature>
<dbReference type="FunFam" id="1.10.510.10:FF:000112">
    <property type="entry name" value="Putative dual specificity tyrosine-phosphorylation-regulated kinase 2"/>
    <property type="match status" value="1"/>
</dbReference>
<dbReference type="SMART" id="SM00220">
    <property type="entry name" value="S_TKc"/>
    <property type="match status" value="1"/>
</dbReference>
<feature type="compositionally biased region" description="Low complexity" evidence="7">
    <location>
        <begin position="133"/>
        <end position="145"/>
    </location>
</feature>
<feature type="compositionally biased region" description="Low complexity" evidence="7">
    <location>
        <begin position="341"/>
        <end position="350"/>
    </location>
</feature>
<keyword evidence="10" id="KW-1185">Reference proteome</keyword>
<comment type="similarity">
    <text evidence="1">Belongs to the protein kinase superfamily. CMGC Ser/Thr protein kinase family. MNB/DYRK subfamily.</text>
</comment>
<feature type="compositionally biased region" description="Low complexity" evidence="7">
    <location>
        <begin position="813"/>
        <end position="843"/>
    </location>
</feature>
<reference evidence="9" key="1">
    <citation type="submission" date="2020-01" db="EMBL/GenBank/DDBJ databases">
        <authorList>
            <consortium name="DOE Joint Genome Institute"/>
            <person name="Haridas S."/>
            <person name="Albert R."/>
            <person name="Binder M."/>
            <person name="Bloem J."/>
            <person name="Labutti K."/>
            <person name="Salamov A."/>
            <person name="Andreopoulos B."/>
            <person name="Baker S.E."/>
            <person name="Barry K."/>
            <person name="Bills G."/>
            <person name="Bluhm B.H."/>
            <person name="Cannon C."/>
            <person name="Castanera R."/>
            <person name="Culley D.E."/>
            <person name="Daum C."/>
            <person name="Ezra D."/>
            <person name="Gonzalez J.B."/>
            <person name="Henrissat B."/>
            <person name="Kuo A."/>
            <person name="Liang C."/>
            <person name="Lipzen A."/>
            <person name="Lutzoni F."/>
            <person name="Magnuson J."/>
            <person name="Mondo S."/>
            <person name="Nolan M."/>
            <person name="Ohm R."/>
            <person name="Pangilinan J."/>
            <person name="Park H.-J."/>
            <person name="Ramirez L."/>
            <person name="Alfaro M."/>
            <person name="Sun H."/>
            <person name="Tritt A."/>
            <person name="Yoshinaga Y."/>
            <person name="Zwiers L.-H."/>
            <person name="Turgeon B.G."/>
            <person name="Goodwin S.B."/>
            <person name="Spatafora J.W."/>
            <person name="Crous P.W."/>
            <person name="Grigoriev I.V."/>
        </authorList>
    </citation>
    <scope>NUCLEOTIDE SEQUENCE</scope>
    <source>
        <strain evidence="9">P77</strain>
    </source>
</reference>
<feature type="compositionally biased region" description="Low complexity" evidence="7">
    <location>
        <begin position="401"/>
        <end position="420"/>
    </location>
</feature>
<sequence length="1526" mass="165353">MSTQPRTTTRSMESTNVLGRSGSTLSEHSSGSSEDRVRKFQKTSDQGNRLRKTSASNAITAARPLPTINNNTAGRGRAKVPLGPRERPQDLSKQRMASGASVASVENRSFLPTPASETTRPLPSNPRFSFSKQQQHQQQQHQQQQPGPPKEALGESTSTSTSTYDFLPSVNFDDFANSLAYEPTLSDFPAPGSFKSGVPASNSANNTMQSFTGAPADAQPPARSNSFLRRFSQSTARKPSGAASTSTGPASTSDTSSMPPPPTNMAIRTRRQSQFPAQPPPNPAARAPRKSVGPGMLPTANSFERQESARLASDSTVPSLGRAPSLNRGSRRETLTVGLSNTAANTNTNTGVPRLPNATRSAKAKSFHPPSRQQPGHLTVSTMTPDPNPLPLHHARSPGRSPAQRSHTPSSSSSKRQSTAPHISGLGARTISPTDARRLRRLSMNPNHPPSGPVGPPTPQGDPSFDERVFSQSPALALGGSMTPSSARATPEQKRKSYASGISLSSNSSLNSLKVGSSSIPMRANPAPSSSRLPAPKPRNVQSSAGGEQEGVPPVPAIPKAYESPKDTERSSFAFSTSSKASAPPPHAHESTATPDTHLAEPRQGETPGASPAKRSTGSIRHRRGLTVGAGSEPDRTPTVQHSTKKNLQPIRLPPLNLLPLGTPFNNRISSFPVPSAEVDERNVTPPPKRAVNKTPSTPMTASKAHFFSRNNNQDQYEYHKHLRSSSSAFNLRATDSSLDGRPNIGTIPIPTLNPTRQATTPFSSNSLPKGSGEFARLQPRPSGEYSSSNKDVELQSMTVAGPRPLQKKDTSDSAQTSTSTEPETPSSGSSLRRKLSLSGWRRASSKAAAHPSQNAPARKPAHRTDDPTSQPQPPRHGEMLPPRLPASATWSGAIGTSPTPTHNRIRPSLDFGRRKTSTSAIASDTEVEKSNARKPAGSAGTRAVSGATDQAGHQSAQKSSSILTPMQRMLGSKSSSNMLRARNLDPNLDRDDLLADEEMKKLASKRKDFEQAARDVDELRKRATAKDRVSPGDAVRMANLNIFERGEIIDYKDIYFCGTKNAKKHIGDLNAQTANFGYDDDRGDYNIVLGDHLAYRYEVVDVLGKGSFGQVVRCVDHKTGGLEAIKIIRNKKRFHQQALVEVNILQKLREWDPDNKHSMINFTQSFYFRGHLCISTELLGMNLYEFIKAHEFKGFSLRLIRRFCKQMLASLVLLKTQKVIHCDLKPENILLAHPLHSEIKVIDFGSSCFETEKVYTYIQSRFYRSPEVILGMSYGLPIDMWSLGCILAELLTGYPIFPGENEQEQLACIMEIFGPPEKHLIEKSSRKKLFFDSLGKPRVTVSSKGRRRRPSSKTLQQALKCDDEAFLDFIARCLRWDPERRLKPDEAMQHEFITGIRKHTQQRRPFNGSTGVSSPAKRMPPPQTTQARVRPLPEPPATSFRNGTAVSGQRDVSNSNSPVKSAAPQRRHSTVQGLANGTAGTKRAANGAPLTATSGSGLPRAAQRSVSGKPDLASAAAVASLKSRS</sequence>
<feature type="compositionally biased region" description="Polar residues" evidence="7">
    <location>
        <begin position="1404"/>
        <end position="1414"/>
    </location>
</feature>
<feature type="compositionally biased region" description="Basic and acidic residues" evidence="7">
    <location>
        <begin position="84"/>
        <end position="93"/>
    </location>
</feature>
<feature type="compositionally biased region" description="Low complexity" evidence="7">
    <location>
        <begin position="571"/>
        <end position="582"/>
    </location>
</feature>